<feature type="domain" description="Flagellar hook-associated protein 2 C-terminal" evidence="7">
    <location>
        <begin position="362"/>
        <end position="669"/>
    </location>
</feature>
<keyword evidence="5" id="KW-0964">Secreted</keyword>
<evidence type="ECO:0000259" key="6">
    <source>
        <dbReference type="Pfam" id="PF02465"/>
    </source>
</evidence>
<evidence type="ECO:0000256" key="3">
    <source>
        <dbReference type="ARBA" id="ARBA00023054"/>
    </source>
</evidence>
<dbReference type="GO" id="GO:0005576">
    <property type="term" value="C:extracellular region"/>
    <property type="evidence" value="ECO:0007669"/>
    <property type="project" value="UniProtKB-SubCell"/>
</dbReference>
<evidence type="ECO:0000256" key="2">
    <source>
        <dbReference type="ARBA" id="ARBA00011255"/>
    </source>
</evidence>
<dbReference type="InterPro" id="IPR003481">
    <property type="entry name" value="FliD_N"/>
</dbReference>
<dbReference type="InterPro" id="IPR040026">
    <property type="entry name" value="FliD"/>
</dbReference>
<dbReference type="AlphaFoldDB" id="A0A2N3Q020"/>
<feature type="domain" description="Flagellar hook-associated protein 2 N-terminal" evidence="6">
    <location>
        <begin position="38"/>
        <end position="138"/>
    </location>
</feature>
<dbReference type="Pfam" id="PF07195">
    <property type="entry name" value="FliD_C"/>
    <property type="match status" value="1"/>
</dbReference>
<keyword evidence="3" id="KW-0175">Coiled coil</keyword>
<dbReference type="PANTHER" id="PTHR30288:SF0">
    <property type="entry name" value="FLAGELLAR HOOK-ASSOCIATED PROTEIN 2"/>
    <property type="match status" value="1"/>
</dbReference>
<evidence type="ECO:0000259" key="7">
    <source>
        <dbReference type="Pfam" id="PF07195"/>
    </source>
</evidence>
<dbReference type="OrthoDB" id="9812018at2"/>
<name>A0A2N3Q020_9PROT</name>
<comment type="subcellular location">
    <subcellularLocation>
        <location evidence="5">Secreted</location>
    </subcellularLocation>
    <subcellularLocation>
        <location evidence="5">Bacterial flagellum</location>
    </subcellularLocation>
</comment>
<comment type="similarity">
    <text evidence="1 5">Belongs to the FliD family.</text>
</comment>
<accession>A0A2N3Q020</accession>
<dbReference type="RefSeq" id="WP_101248957.1">
    <property type="nucleotide sequence ID" value="NZ_PIUM01000002.1"/>
</dbReference>
<evidence type="ECO:0000256" key="5">
    <source>
        <dbReference type="RuleBase" id="RU362066"/>
    </source>
</evidence>
<protein>
    <recommendedName>
        <fullName evidence="5">Flagellar hook-associated protein 2</fullName>
        <shortName evidence="5">HAP2</shortName>
    </recommendedName>
    <alternativeName>
        <fullName evidence="5">Flagellar cap protein</fullName>
    </alternativeName>
</protein>
<proteinExistence type="inferred from homology"/>
<dbReference type="InterPro" id="IPR010809">
    <property type="entry name" value="FliD_C"/>
</dbReference>
<evidence type="ECO:0000256" key="1">
    <source>
        <dbReference type="ARBA" id="ARBA00009764"/>
    </source>
</evidence>
<evidence type="ECO:0000313" key="9">
    <source>
        <dbReference type="Proteomes" id="UP000233293"/>
    </source>
</evidence>
<comment type="caution">
    <text evidence="8">The sequence shown here is derived from an EMBL/GenBank/DDBJ whole genome shotgun (WGS) entry which is preliminary data.</text>
</comment>
<evidence type="ECO:0000256" key="4">
    <source>
        <dbReference type="ARBA" id="ARBA00023143"/>
    </source>
</evidence>
<dbReference type="Proteomes" id="UP000233293">
    <property type="component" value="Unassembled WGS sequence"/>
</dbReference>
<organism evidence="8 9">
    <name type="scientific">Telmatospirillum siberiense</name>
    <dbReference type="NCBI Taxonomy" id="382514"/>
    <lineage>
        <taxon>Bacteria</taxon>
        <taxon>Pseudomonadati</taxon>
        <taxon>Pseudomonadota</taxon>
        <taxon>Alphaproteobacteria</taxon>
        <taxon>Rhodospirillales</taxon>
        <taxon>Rhodospirillaceae</taxon>
        <taxon>Telmatospirillum</taxon>
    </lineage>
</organism>
<dbReference type="EMBL" id="PIUM01000002">
    <property type="protein sequence ID" value="PKU25995.1"/>
    <property type="molecule type" value="Genomic_DNA"/>
</dbReference>
<keyword evidence="9" id="KW-1185">Reference proteome</keyword>
<keyword evidence="4 5" id="KW-0975">Bacterial flagellum</keyword>
<comment type="function">
    <text evidence="5">Required for morphogenesis and for the elongation of the flagellar filament by facilitating polymerization of the flagellin monomers at the tip of growing filament. Forms a capping structure, which prevents flagellin subunits (transported through the central channel of the flagellum) from leaking out without polymerization at the distal end.</text>
</comment>
<dbReference type="Pfam" id="PF02465">
    <property type="entry name" value="FliD_N"/>
    <property type="match status" value="1"/>
</dbReference>
<dbReference type="GO" id="GO:0007155">
    <property type="term" value="P:cell adhesion"/>
    <property type="evidence" value="ECO:0007669"/>
    <property type="project" value="InterPro"/>
</dbReference>
<gene>
    <name evidence="8" type="ORF">CWS72_02300</name>
</gene>
<sequence>MSSVSTSSTVSTGNATDISTVQSSNYSVSLASAVTTKVQPYLTRADSIATEITTNKTKIAAYQSMQSLLLALKTATSNLSSQSTEGTNVFNSRSAGLTSKAAVSGSTPSDASTLLSATVNSGTNSGTHTVVVNQLAAAEEDVGSTINLSSTAVLSSSSSFSSLVGGTFSISETGKQAVSITLTSSMSLTDVASAINGNTDTTGVSASVVTIDSTHSVLVVSGQDTDVPLEFSDGSGILSKLGLHTSSTTQSSTATISDTTSALGLAGAFTINGGVVGSTATAVSVTITSTMSLADVASTINAAATAAGISGTMASLSGTTLTLSSGTGGSTLSFSGISGDVLSTLGIDEVASNGAVNQVNAAQAAILTIDGVSGITRTTNSVTDALSGVSLDLTGADSNTIVTVTVQPNTTSIGNTILAFMTAYNNWESFVQMNEATGSDGTASSSATLFGDSTLREVSLDIDSKITSMISSMTLADIGLTLNSSNELEADTTTLTSQLKDNFSNVLNLFQSHISSSSYTLQTRGTDYSTYSGTFNMTITKSSGSITGITLTLADGSTVDALAKGLFTVSGQKISGVSGSAYDSLNLTYTGENGTATVTVSATVGLANQLYTTSKNYGNTLNGTVENLIENLQDEDTALTSQYNTIINQANSYATFLLQQYSSLTSTVQAAAYASSVLSSMFAMQTSS</sequence>
<dbReference type="GO" id="GO:0071973">
    <property type="term" value="P:bacterial-type flagellum-dependent cell motility"/>
    <property type="evidence" value="ECO:0007669"/>
    <property type="project" value="TreeGrafter"/>
</dbReference>
<dbReference type="GO" id="GO:0009421">
    <property type="term" value="C:bacterial-type flagellum filament cap"/>
    <property type="evidence" value="ECO:0007669"/>
    <property type="project" value="InterPro"/>
</dbReference>
<comment type="subunit">
    <text evidence="2 5">Homopentamer.</text>
</comment>
<dbReference type="InterPro" id="IPR010810">
    <property type="entry name" value="Flagellin_hook_IN_motif"/>
</dbReference>
<dbReference type="GO" id="GO:0009424">
    <property type="term" value="C:bacterial-type flagellum hook"/>
    <property type="evidence" value="ECO:0007669"/>
    <property type="project" value="UniProtKB-UniRule"/>
</dbReference>
<reference evidence="9" key="1">
    <citation type="submission" date="2017-12" db="EMBL/GenBank/DDBJ databases">
        <title>Draft genome sequence of Telmatospirillum siberiense 26-4b1T, an acidotolerant peatland alphaproteobacterium potentially involved in sulfur cycling.</title>
        <authorList>
            <person name="Hausmann B."/>
            <person name="Pjevac P."/>
            <person name="Schreck K."/>
            <person name="Herbold C.W."/>
            <person name="Daims H."/>
            <person name="Wagner M."/>
            <person name="Pester M."/>
            <person name="Loy A."/>
        </authorList>
    </citation>
    <scope>NUCLEOTIDE SEQUENCE [LARGE SCALE GENOMIC DNA]</scope>
    <source>
        <strain evidence="9">26-4b1</strain>
    </source>
</reference>
<dbReference type="PANTHER" id="PTHR30288">
    <property type="entry name" value="FLAGELLAR CAP/ASSEMBLY PROTEIN FLID"/>
    <property type="match status" value="1"/>
</dbReference>
<dbReference type="Pfam" id="PF07196">
    <property type="entry name" value="Flagellin_IN"/>
    <property type="match status" value="1"/>
</dbReference>
<evidence type="ECO:0000313" key="8">
    <source>
        <dbReference type="EMBL" id="PKU25995.1"/>
    </source>
</evidence>